<dbReference type="PANTHER" id="PTHR34978:SF3">
    <property type="entry name" value="SLR0241 PROTEIN"/>
    <property type="match status" value="1"/>
</dbReference>
<evidence type="ECO:0000256" key="6">
    <source>
        <dbReference type="RuleBase" id="RU003983"/>
    </source>
</evidence>
<dbReference type="CDD" id="cd07326">
    <property type="entry name" value="M56_BlaR1_MecR1_like"/>
    <property type="match status" value="1"/>
</dbReference>
<feature type="transmembrane region" description="Helical" evidence="7">
    <location>
        <begin position="91"/>
        <end position="114"/>
    </location>
</feature>
<reference evidence="10" key="1">
    <citation type="submission" date="2017-02" db="EMBL/GenBank/DDBJ databases">
        <authorList>
            <person name="Varghese N."/>
            <person name="Submissions S."/>
        </authorList>
    </citation>
    <scope>NUCLEOTIDE SEQUENCE [LARGE SCALE GENOMIC DNA]</scope>
    <source>
        <strain evidence="10">VKM Ac-2052</strain>
    </source>
</reference>
<dbReference type="GO" id="GO:0006508">
    <property type="term" value="P:proteolysis"/>
    <property type="evidence" value="ECO:0007669"/>
    <property type="project" value="UniProtKB-KW"/>
</dbReference>
<keyword evidence="3 6" id="KW-0378">Hydrolase</keyword>
<keyword evidence="2" id="KW-0479">Metal-binding</keyword>
<evidence type="ECO:0000313" key="9">
    <source>
        <dbReference type="EMBL" id="SKB01683.1"/>
    </source>
</evidence>
<keyword evidence="5 6" id="KW-0482">Metalloprotease</keyword>
<evidence type="ECO:0000256" key="5">
    <source>
        <dbReference type="ARBA" id="ARBA00023049"/>
    </source>
</evidence>
<evidence type="ECO:0000259" key="8">
    <source>
        <dbReference type="Pfam" id="PF01435"/>
    </source>
</evidence>
<feature type="transmembrane region" description="Helical" evidence="7">
    <location>
        <begin position="293"/>
        <end position="313"/>
    </location>
</feature>
<dbReference type="EMBL" id="FUYG01000010">
    <property type="protein sequence ID" value="SKB01683.1"/>
    <property type="molecule type" value="Genomic_DNA"/>
</dbReference>
<dbReference type="RefSeq" id="WP_139368800.1">
    <property type="nucleotide sequence ID" value="NZ_FUYG01000010.1"/>
</dbReference>
<proteinExistence type="inferred from homology"/>
<evidence type="ECO:0000313" key="10">
    <source>
        <dbReference type="Proteomes" id="UP000189735"/>
    </source>
</evidence>
<dbReference type="Proteomes" id="UP000189735">
    <property type="component" value="Unassembled WGS sequence"/>
</dbReference>
<dbReference type="AlphaFoldDB" id="A0A1T4YJ15"/>
<evidence type="ECO:0000256" key="1">
    <source>
        <dbReference type="ARBA" id="ARBA00022670"/>
    </source>
</evidence>
<keyword evidence="4 6" id="KW-0862">Zinc</keyword>
<dbReference type="GO" id="GO:0046872">
    <property type="term" value="F:metal ion binding"/>
    <property type="evidence" value="ECO:0007669"/>
    <property type="project" value="UniProtKB-KW"/>
</dbReference>
<name>A0A1T4YJ15_9MICO</name>
<sequence length="314" mass="32936">MTGAWIGLAVLALALAWPVPIALSKAEWPARAPGTALALWQAVALSGGLSMIGALLAFGLTPFENDLGLASTLLSGHILDGPIPAQAGALQIVSLAGAVVLGVHLVLSLATTAANTARERHRHRALVELLSSPMQGSPDTRMLDFPAPVAYCLPGVRSITVLTEGLVRVLDAAQLRAVLAHERAHLRQYHHLVLLAFKAWNIALPWFPIANRAEKAVALLVEMLADDDARREVDDTSLATAIAIVGSPWRDNDPASARIASDEIVPEADPETLGARVSRLISPPAPLSRAARALVLTVGVALVTAPVAVLVTLL</sequence>
<gene>
    <name evidence="9" type="ORF">SAMN06295879_3308</name>
</gene>
<dbReference type="PANTHER" id="PTHR34978">
    <property type="entry name" value="POSSIBLE SENSOR-TRANSDUCER PROTEIN BLAR"/>
    <property type="match status" value="1"/>
</dbReference>
<dbReference type="Pfam" id="PF01435">
    <property type="entry name" value="Peptidase_M48"/>
    <property type="match status" value="1"/>
</dbReference>
<comment type="cofactor">
    <cofactor evidence="6">
        <name>Zn(2+)</name>
        <dbReference type="ChEBI" id="CHEBI:29105"/>
    </cofactor>
    <text evidence="6">Binds 1 zinc ion per subunit.</text>
</comment>
<dbReference type="InterPro" id="IPR001915">
    <property type="entry name" value="Peptidase_M48"/>
</dbReference>
<organism evidence="9 10">
    <name type="scientific">Agreia bicolorata</name>
    <dbReference type="NCBI Taxonomy" id="110935"/>
    <lineage>
        <taxon>Bacteria</taxon>
        <taxon>Bacillati</taxon>
        <taxon>Actinomycetota</taxon>
        <taxon>Actinomycetes</taxon>
        <taxon>Micrococcales</taxon>
        <taxon>Microbacteriaceae</taxon>
        <taxon>Agreia</taxon>
    </lineage>
</organism>
<dbReference type="InterPro" id="IPR052173">
    <property type="entry name" value="Beta-lactam_resp_regulator"/>
</dbReference>
<dbReference type="GO" id="GO:0004222">
    <property type="term" value="F:metalloendopeptidase activity"/>
    <property type="evidence" value="ECO:0007669"/>
    <property type="project" value="InterPro"/>
</dbReference>
<feature type="domain" description="Peptidase M48" evidence="8">
    <location>
        <begin position="130"/>
        <end position="197"/>
    </location>
</feature>
<keyword evidence="7" id="KW-1133">Transmembrane helix</keyword>
<keyword evidence="7" id="KW-0472">Membrane</keyword>
<protein>
    <submittedName>
        <fullName evidence="9">Peptidase family M48</fullName>
    </submittedName>
</protein>
<evidence type="ECO:0000256" key="2">
    <source>
        <dbReference type="ARBA" id="ARBA00022723"/>
    </source>
</evidence>
<keyword evidence="7" id="KW-0812">Transmembrane</keyword>
<dbReference type="Gene3D" id="3.30.2010.10">
    <property type="entry name" value="Metalloproteases ('zincins'), catalytic domain"/>
    <property type="match status" value="1"/>
</dbReference>
<evidence type="ECO:0000256" key="7">
    <source>
        <dbReference type="SAM" id="Phobius"/>
    </source>
</evidence>
<comment type="similarity">
    <text evidence="6">Belongs to the peptidase M48 family.</text>
</comment>
<feature type="transmembrane region" description="Helical" evidence="7">
    <location>
        <begin position="40"/>
        <end position="60"/>
    </location>
</feature>
<keyword evidence="1 6" id="KW-0645">Protease</keyword>
<evidence type="ECO:0000256" key="4">
    <source>
        <dbReference type="ARBA" id="ARBA00022833"/>
    </source>
</evidence>
<accession>A0A1T4YJ15</accession>
<evidence type="ECO:0000256" key="3">
    <source>
        <dbReference type="ARBA" id="ARBA00022801"/>
    </source>
</evidence>